<dbReference type="GO" id="GO:0003677">
    <property type="term" value="F:DNA binding"/>
    <property type="evidence" value="ECO:0007669"/>
    <property type="project" value="UniProtKB-KW"/>
</dbReference>
<dbReference type="PANTHER" id="PTHR30204">
    <property type="entry name" value="REDOX-CYCLING DRUG-SENSING TRANSCRIPTIONAL ACTIVATOR SOXR"/>
    <property type="match status" value="1"/>
</dbReference>
<dbReference type="GO" id="GO:0003700">
    <property type="term" value="F:DNA-binding transcription factor activity"/>
    <property type="evidence" value="ECO:0007669"/>
    <property type="project" value="InterPro"/>
</dbReference>
<dbReference type="InterPro" id="IPR047057">
    <property type="entry name" value="MerR_fam"/>
</dbReference>
<gene>
    <name evidence="3" type="ORF">GQ466_14795</name>
</gene>
<dbReference type="InterPro" id="IPR000551">
    <property type="entry name" value="MerR-type_HTH_dom"/>
</dbReference>
<protein>
    <submittedName>
        <fullName evidence="3">MerR family transcriptional regulator</fullName>
    </submittedName>
</protein>
<dbReference type="Gene3D" id="1.10.1660.10">
    <property type="match status" value="1"/>
</dbReference>
<organism evidence="3 4">
    <name type="scientific">Actinomadura rayongensis</name>
    <dbReference type="NCBI Taxonomy" id="1429076"/>
    <lineage>
        <taxon>Bacteria</taxon>
        <taxon>Bacillati</taxon>
        <taxon>Actinomycetota</taxon>
        <taxon>Actinomycetes</taxon>
        <taxon>Streptosporangiales</taxon>
        <taxon>Thermomonosporaceae</taxon>
        <taxon>Actinomadura</taxon>
    </lineage>
</organism>
<accession>A0A6I4WE81</accession>
<dbReference type="SUPFAM" id="SSF46955">
    <property type="entry name" value="Putative DNA-binding domain"/>
    <property type="match status" value="1"/>
</dbReference>
<proteinExistence type="predicted"/>
<reference evidence="3 4" key="1">
    <citation type="submission" date="2019-12" db="EMBL/GenBank/DDBJ databases">
        <title>Nocardia macrotermitis sp. nov. and Nocardia aurantia sp. nov., isolated from the gut of the fungus growing-termite Macrotermes natalensis.</title>
        <authorList>
            <person name="Christine B."/>
            <person name="Rene B."/>
        </authorList>
    </citation>
    <scope>NUCLEOTIDE SEQUENCE [LARGE SCALE GENOMIC DNA]</scope>
    <source>
        <strain evidence="3 4">DSM 102126</strain>
    </source>
</reference>
<name>A0A6I4WE81_9ACTN</name>
<dbReference type="InterPro" id="IPR009061">
    <property type="entry name" value="DNA-bd_dom_put_sf"/>
</dbReference>
<evidence type="ECO:0000313" key="3">
    <source>
        <dbReference type="EMBL" id="MXQ65304.1"/>
    </source>
</evidence>
<dbReference type="OrthoDB" id="6716891at2"/>
<dbReference type="AlphaFoldDB" id="A0A6I4WE81"/>
<evidence type="ECO:0000259" key="2">
    <source>
        <dbReference type="PROSITE" id="PS50937"/>
    </source>
</evidence>
<dbReference type="EMBL" id="WUTW01000002">
    <property type="protein sequence ID" value="MXQ65304.1"/>
    <property type="molecule type" value="Genomic_DNA"/>
</dbReference>
<keyword evidence="4" id="KW-1185">Reference proteome</keyword>
<dbReference type="Pfam" id="PF13411">
    <property type="entry name" value="MerR_1"/>
    <property type="match status" value="1"/>
</dbReference>
<keyword evidence="1" id="KW-0238">DNA-binding</keyword>
<dbReference type="PANTHER" id="PTHR30204:SF93">
    <property type="entry name" value="HTH MERR-TYPE DOMAIN-CONTAINING PROTEIN"/>
    <property type="match status" value="1"/>
</dbReference>
<evidence type="ECO:0000256" key="1">
    <source>
        <dbReference type="ARBA" id="ARBA00023125"/>
    </source>
</evidence>
<feature type="domain" description="HTH merR-type" evidence="2">
    <location>
        <begin position="1"/>
        <end position="71"/>
    </location>
</feature>
<dbReference type="PRINTS" id="PR00040">
    <property type="entry name" value="HTHMERR"/>
</dbReference>
<sequence>MGDYRIDELAHAAGSTVRNIRAYQDRGLLPPPRLEGRVGIYDDSHLARLRLIGKLLGRGYTAAIIKDLLGAWETGKDVGEVLGLEKVLTDPWSDELPGAVTVDELIDRFGAGLDPSYVARLLDRARDLGLIEPDGDHYRVPSPRLLHVGAELVAAGIPLDAVLDIADRIRADCAVIAGRFVTLVEEHVFTRLADGENPSGEEVSELAAVVQRMRPLVRMVVDPFIARAMEARVEASLGDRLELIRDHLGAPADG</sequence>
<evidence type="ECO:0000313" key="4">
    <source>
        <dbReference type="Proteomes" id="UP000431901"/>
    </source>
</evidence>
<dbReference type="PROSITE" id="PS50937">
    <property type="entry name" value="HTH_MERR_2"/>
    <property type="match status" value="1"/>
</dbReference>
<dbReference type="CDD" id="cd04778">
    <property type="entry name" value="HTH_MerR-like_sg2"/>
    <property type="match status" value="1"/>
</dbReference>
<dbReference type="Proteomes" id="UP000431901">
    <property type="component" value="Unassembled WGS sequence"/>
</dbReference>
<comment type="caution">
    <text evidence="3">The sequence shown here is derived from an EMBL/GenBank/DDBJ whole genome shotgun (WGS) entry which is preliminary data.</text>
</comment>
<dbReference type="SMART" id="SM00422">
    <property type="entry name" value="HTH_MERR"/>
    <property type="match status" value="1"/>
</dbReference>